<feature type="compositionally biased region" description="Low complexity" evidence="1">
    <location>
        <begin position="42"/>
        <end position="57"/>
    </location>
</feature>
<organism evidence="2">
    <name type="scientific">viral metagenome</name>
    <dbReference type="NCBI Taxonomy" id="1070528"/>
    <lineage>
        <taxon>unclassified sequences</taxon>
        <taxon>metagenomes</taxon>
        <taxon>organismal metagenomes</taxon>
    </lineage>
</organism>
<dbReference type="InterPro" id="IPR016024">
    <property type="entry name" value="ARM-type_fold"/>
</dbReference>
<evidence type="ECO:0008006" key="3">
    <source>
        <dbReference type="Google" id="ProtNLM"/>
    </source>
</evidence>
<feature type="region of interest" description="Disordered" evidence="1">
    <location>
        <begin position="271"/>
        <end position="294"/>
    </location>
</feature>
<proteinExistence type="predicted"/>
<reference evidence="2" key="1">
    <citation type="journal article" date="2020" name="Nature">
        <title>Giant virus diversity and host interactions through global metagenomics.</title>
        <authorList>
            <person name="Schulz F."/>
            <person name="Roux S."/>
            <person name="Paez-Espino D."/>
            <person name="Jungbluth S."/>
            <person name="Walsh D.A."/>
            <person name="Denef V.J."/>
            <person name="McMahon K.D."/>
            <person name="Konstantinidis K.T."/>
            <person name="Eloe-Fadrosh E.A."/>
            <person name="Kyrpides N.C."/>
            <person name="Woyke T."/>
        </authorList>
    </citation>
    <scope>NUCLEOTIDE SEQUENCE</scope>
    <source>
        <strain evidence="2">GVMAG-S-1101171-111</strain>
    </source>
</reference>
<dbReference type="SUPFAM" id="SSF48371">
    <property type="entry name" value="ARM repeat"/>
    <property type="match status" value="1"/>
</dbReference>
<dbReference type="AlphaFoldDB" id="A0A6C0AUD7"/>
<evidence type="ECO:0000256" key="1">
    <source>
        <dbReference type="SAM" id="MobiDB-lite"/>
    </source>
</evidence>
<dbReference type="EMBL" id="MN740806">
    <property type="protein sequence ID" value="QHS82845.1"/>
    <property type="molecule type" value="Genomic_DNA"/>
</dbReference>
<sequence>MVSYTVEDFTSIGFSNSQFVLSPEILAVITRLTSELNTSEITSNSSQKTGSSKSLQKVPRNNRSAMDTTWEKTKVFKTTTIEKKEGVERNMNDVRICLNKLSESNYDITKSSIFTILRDLSDDALEKVAEMIFDIASTNQYFSELYAVLYKELNQEFPIFLTIFPEMIKTRYLDQFDNIVSVDMQDNFDLYCDNQKLNDKRKALSAFLVNLMKTDVYDVHSMLTILNDIIERVNKLKNIPDKLFEIEQFTENIFIIVTNITENAGYGIKEKEKEAEDKKSKKSKGNKKEESSIIKPRQVSESIIHVFNTSKYNRSELFNMEEWKTIVEKLQACSKFVTKDNVSISSRVVFRYMDIMDNIKKNGGL</sequence>
<dbReference type="Gene3D" id="1.25.40.180">
    <property type="match status" value="1"/>
</dbReference>
<feature type="region of interest" description="Disordered" evidence="1">
    <location>
        <begin position="39"/>
        <end position="63"/>
    </location>
</feature>
<name>A0A6C0AUD7_9ZZZZ</name>
<accession>A0A6C0AUD7</accession>
<protein>
    <recommendedName>
        <fullName evidence="3">MIF4G domain-containing protein</fullName>
    </recommendedName>
</protein>
<evidence type="ECO:0000313" key="2">
    <source>
        <dbReference type="EMBL" id="QHS82845.1"/>
    </source>
</evidence>